<dbReference type="EMBL" id="BARU01025625">
    <property type="protein sequence ID" value="GAH68651.1"/>
    <property type="molecule type" value="Genomic_DNA"/>
</dbReference>
<accession>X1HEM0</accession>
<proteinExistence type="predicted"/>
<feature type="non-terminal residue" evidence="1">
    <location>
        <position position="1"/>
    </location>
</feature>
<comment type="caution">
    <text evidence="1">The sequence shown here is derived from an EMBL/GenBank/DDBJ whole genome shotgun (WGS) entry which is preliminary data.</text>
</comment>
<evidence type="ECO:0000313" key="1">
    <source>
        <dbReference type="EMBL" id="GAH68651.1"/>
    </source>
</evidence>
<gene>
    <name evidence="1" type="ORF">S03H2_41264</name>
</gene>
<sequence length="157" mass="16433">FLKAWNQLVYVQVHDRVETITDTGGVGQVISDHENNFGMAGVGTTYGIRVGTGNTPVDIEDCALETPIDPGVGPGQMEHLVCTVATSVVAAPSCSFLVSRSIVNNSGGVITVREAGIYMKIGTVPRYGCGIRDVLDTPQAVPDGGAITIDWTIGVTI</sequence>
<dbReference type="AlphaFoldDB" id="X1HEM0"/>
<name>X1HEM0_9ZZZZ</name>
<protein>
    <submittedName>
        <fullName evidence="1">Uncharacterized protein</fullName>
    </submittedName>
</protein>
<organism evidence="1">
    <name type="scientific">marine sediment metagenome</name>
    <dbReference type="NCBI Taxonomy" id="412755"/>
    <lineage>
        <taxon>unclassified sequences</taxon>
        <taxon>metagenomes</taxon>
        <taxon>ecological metagenomes</taxon>
    </lineage>
</organism>
<reference evidence="1" key="1">
    <citation type="journal article" date="2014" name="Front. Microbiol.">
        <title>High frequency of phylogenetically diverse reductive dehalogenase-homologous genes in deep subseafloor sedimentary metagenomes.</title>
        <authorList>
            <person name="Kawai M."/>
            <person name="Futagami T."/>
            <person name="Toyoda A."/>
            <person name="Takaki Y."/>
            <person name="Nishi S."/>
            <person name="Hori S."/>
            <person name="Arai W."/>
            <person name="Tsubouchi T."/>
            <person name="Morono Y."/>
            <person name="Uchiyama I."/>
            <person name="Ito T."/>
            <person name="Fujiyama A."/>
            <person name="Inagaki F."/>
            <person name="Takami H."/>
        </authorList>
    </citation>
    <scope>NUCLEOTIDE SEQUENCE</scope>
    <source>
        <strain evidence="1">Expedition CK06-06</strain>
    </source>
</reference>